<dbReference type="PANTHER" id="PTHR36933:SF1">
    <property type="entry name" value="SLL0788 PROTEIN"/>
    <property type="match status" value="1"/>
</dbReference>
<accession>A0A9W6V6X3</accession>
<proteinExistence type="predicted"/>
<sequence>MALALLITLSACATDSDPATHNDADIAFAQGMVPHHQQAVDMAGLVAGRTSNPEVLDLAARIAAAQDAEIATLTRWLADWGATGHATGHGEHGMDDSRLRSSTGAAFDEEWLTLMTAHHEDAVTMSRTELAQGANADAKAMARRVIEAQQAEIDHMRGLVS</sequence>
<dbReference type="Gene3D" id="1.20.1260.10">
    <property type="match status" value="1"/>
</dbReference>
<dbReference type="AlphaFoldDB" id="A0A9W6V6X3"/>
<dbReference type="Proteomes" id="UP001165042">
    <property type="component" value="Unassembled WGS sequence"/>
</dbReference>
<reference evidence="2" key="1">
    <citation type="submission" date="2023-02" db="EMBL/GenBank/DDBJ databases">
        <title>Actinokineospora globicatena NBRC 15670.</title>
        <authorList>
            <person name="Ichikawa N."/>
            <person name="Sato H."/>
            <person name="Tonouchi N."/>
        </authorList>
    </citation>
    <scope>NUCLEOTIDE SEQUENCE</scope>
    <source>
        <strain evidence="2">NBRC 15670</strain>
    </source>
</reference>
<dbReference type="EMBL" id="BSSD01000001">
    <property type="protein sequence ID" value="GLW89404.1"/>
    <property type="molecule type" value="Genomic_DNA"/>
</dbReference>
<dbReference type="InterPro" id="IPR005183">
    <property type="entry name" value="DUF305_CopM-like"/>
</dbReference>
<dbReference type="Pfam" id="PF03713">
    <property type="entry name" value="DUF305"/>
    <property type="match status" value="1"/>
</dbReference>
<evidence type="ECO:0000259" key="1">
    <source>
        <dbReference type="Pfam" id="PF03713"/>
    </source>
</evidence>
<name>A0A9W6V6X3_9PSEU</name>
<evidence type="ECO:0000313" key="3">
    <source>
        <dbReference type="Proteomes" id="UP001165042"/>
    </source>
</evidence>
<gene>
    <name evidence="2" type="ORF">Aglo03_02200</name>
</gene>
<dbReference type="PANTHER" id="PTHR36933">
    <property type="entry name" value="SLL0788 PROTEIN"/>
    <property type="match status" value="1"/>
</dbReference>
<evidence type="ECO:0000313" key="2">
    <source>
        <dbReference type="EMBL" id="GLW89404.1"/>
    </source>
</evidence>
<feature type="domain" description="DUF305" evidence="1">
    <location>
        <begin position="25"/>
        <end position="159"/>
    </location>
</feature>
<organism evidence="2 3">
    <name type="scientific">Actinokineospora globicatena</name>
    <dbReference type="NCBI Taxonomy" id="103729"/>
    <lineage>
        <taxon>Bacteria</taxon>
        <taxon>Bacillati</taxon>
        <taxon>Actinomycetota</taxon>
        <taxon>Actinomycetes</taxon>
        <taxon>Pseudonocardiales</taxon>
        <taxon>Pseudonocardiaceae</taxon>
        <taxon>Actinokineospora</taxon>
    </lineage>
</organism>
<dbReference type="InterPro" id="IPR012347">
    <property type="entry name" value="Ferritin-like"/>
</dbReference>
<keyword evidence="3" id="KW-1185">Reference proteome</keyword>
<protein>
    <recommendedName>
        <fullName evidence="1">DUF305 domain-containing protein</fullName>
    </recommendedName>
</protein>
<comment type="caution">
    <text evidence="2">The sequence shown here is derived from an EMBL/GenBank/DDBJ whole genome shotgun (WGS) entry which is preliminary data.</text>
</comment>